<evidence type="ECO:0000313" key="2">
    <source>
        <dbReference type="Proteomes" id="UP001060085"/>
    </source>
</evidence>
<proteinExistence type="predicted"/>
<sequence length="538" mass="59178">MGDHNLQYTPEEALSTIGFGNFQALVLAYAGLGLMSEAMEMMILSFVGIAIQSEWEISPGEESLLTTVLFIGMLFGAYVWGLISDAYGRRKGFLGATIMVAVSAICSAFSPNYELLLMFRCLLGFGIGGGHTFNTWFVEFVPTSNRGAWQLILCGSWTFGSVFEALLAWIIMPRLGWRWVISLSCVPSFFVLVLYGLTTESPRYLATKGRIAESQKILEKVAFTNRTQLPLGVLVCDKANKIQEEKSPSLGTPLLPSAREKNGHLETFLSSFLALFSSKLRRTTLLLWVLYFGMIFLYYGVVLLTSELSSGQSSCNSTSSLLENVTDGSLYRDVLINALAGKYRQHSDGPFRLGAFCSENIIGYIYLMVYFYYSLAMDTNKIFLYLTVILIFPEVPGFILAVIIADRIGRKLSIVIMSTFGFILLLPLVVHQNKAVTTALLFGSRMFICSSYNITGLYSREVYPTSVRATGAGTANSMGRIGGMICPLVAVGLLRGCHQTAAIVLFEAVTILSVSCAFYLPFETSGRGLNDTLPSLEE</sequence>
<comment type="caution">
    <text evidence="1">The sequence shown here is derived from an EMBL/GenBank/DDBJ whole genome shotgun (WGS) entry which is preliminary data.</text>
</comment>
<dbReference type="EMBL" id="CM044706">
    <property type="protein sequence ID" value="KAI5659082.1"/>
    <property type="molecule type" value="Genomic_DNA"/>
</dbReference>
<protein>
    <submittedName>
        <fullName evidence="1">Uncharacterized protein</fullName>
    </submittedName>
</protein>
<keyword evidence="2" id="KW-1185">Reference proteome</keyword>
<evidence type="ECO:0000313" key="1">
    <source>
        <dbReference type="EMBL" id="KAI5659082.1"/>
    </source>
</evidence>
<dbReference type="Proteomes" id="UP001060085">
    <property type="component" value="Linkage Group LG06"/>
</dbReference>
<name>A0ACC0ADR4_CATRO</name>
<accession>A0ACC0ADR4</accession>
<organism evidence="1 2">
    <name type="scientific">Catharanthus roseus</name>
    <name type="common">Madagascar periwinkle</name>
    <name type="synonym">Vinca rosea</name>
    <dbReference type="NCBI Taxonomy" id="4058"/>
    <lineage>
        <taxon>Eukaryota</taxon>
        <taxon>Viridiplantae</taxon>
        <taxon>Streptophyta</taxon>
        <taxon>Embryophyta</taxon>
        <taxon>Tracheophyta</taxon>
        <taxon>Spermatophyta</taxon>
        <taxon>Magnoliopsida</taxon>
        <taxon>eudicotyledons</taxon>
        <taxon>Gunneridae</taxon>
        <taxon>Pentapetalae</taxon>
        <taxon>asterids</taxon>
        <taxon>lamiids</taxon>
        <taxon>Gentianales</taxon>
        <taxon>Apocynaceae</taxon>
        <taxon>Rauvolfioideae</taxon>
        <taxon>Vinceae</taxon>
        <taxon>Catharanthinae</taxon>
        <taxon>Catharanthus</taxon>
    </lineage>
</organism>
<gene>
    <name evidence="1" type="ORF">M9H77_27875</name>
</gene>
<reference evidence="2" key="1">
    <citation type="journal article" date="2023" name="Nat. Plants">
        <title>Single-cell RNA sequencing provides a high-resolution roadmap for understanding the multicellular compartmentation of specialized metabolism.</title>
        <authorList>
            <person name="Sun S."/>
            <person name="Shen X."/>
            <person name="Li Y."/>
            <person name="Li Y."/>
            <person name="Wang S."/>
            <person name="Li R."/>
            <person name="Zhang H."/>
            <person name="Shen G."/>
            <person name="Guo B."/>
            <person name="Wei J."/>
            <person name="Xu J."/>
            <person name="St-Pierre B."/>
            <person name="Chen S."/>
            <person name="Sun C."/>
        </authorList>
    </citation>
    <scope>NUCLEOTIDE SEQUENCE [LARGE SCALE GENOMIC DNA]</scope>
</reference>